<feature type="compositionally biased region" description="Basic and acidic residues" evidence="6">
    <location>
        <begin position="631"/>
        <end position="640"/>
    </location>
</feature>
<feature type="region of interest" description="Disordered" evidence="6">
    <location>
        <begin position="261"/>
        <end position="283"/>
    </location>
</feature>
<protein>
    <submittedName>
        <fullName evidence="9">BY PROTMAP: gi|472582498|gb|EMS20184.1| B-block binding subunit of TFIIIC family protein [Rhodosporidium toruloides NP11] gi|647402374|emb|CDR48628.1| RHTO0S19e01068g1_1 [Rhodosporidium toruloides]</fullName>
    </submittedName>
</protein>
<proteinExistence type="predicted"/>
<evidence type="ECO:0000313" key="12">
    <source>
        <dbReference type="Proteomes" id="UP000239560"/>
    </source>
</evidence>
<dbReference type="GO" id="GO:0000127">
    <property type="term" value="C:transcription factor TFIIIC complex"/>
    <property type="evidence" value="ECO:0007669"/>
    <property type="project" value="InterPro"/>
</dbReference>
<evidence type="ECO:0000256" key="1">
    <source>
        <dbReference type="ARBA" id="ARBA00004123"/>
    </source>
</evidence>
<feature type="compositionally biased region" description="Low complexity" evidence="6">
    <location>
        <begin position="1537"/>
        <end position="1551"/>
    </location>
</feature>
<evidence type="ECO:0000256" key="3">
    <source>
        <dbReference type="ARBA" id="ARBA00023125"/>
    </source>
</evidence>
<dbReference type="InterPro" id="IPR046488">
    <property type="entry name" value="Sfc3/Tfc3_C"/>
</dbReference>
<feature type="region of interest" description="Disordered" evidence="6">
    <location>
        <begin position="1485"/>
        <end position="1590"/>
    </location>
</feature>
<keyword evidence="11" id="KW-1185">Reference proteome</keyword>
<dbReference type="EMBL" id="CWKI01000013">
    <property type="protein sequence ID" value="CTR10495.1"/>
    <property type="molecule type" value="Genomic_DNA"/>
</dbReference>
<keyword evidence="2" id="KW-0597">Phosphoprotein</keyword>
<organism evidence="9 11">
    <name type="scientific">Rhodotorula toruloides</name>
    <name type="common">Yeast</name>
    <name type="synonym">Rhodosporidium toruloides</name>
    <dbReference type="NCBI Taxonomy" id="5286"/>
    <lineage>
        <taxon>Eukaryota</taxon>
        <taxon>Fungi</taxon>
        <taxon>Dikarya</taxon>
        <taxon>Basidiomycota</taxon>
        <taxon>Pucciniomycotina</taxon>
        <taxon>Microbotryomycetes</taxon>
        <taxon>Sporidiobolales</taxon>
        <taxon>Sporidiobolaceae</taxon>
        <taxon>Rhodotorula</taxon>
    </lineage>
</organism>
<dbReference type="OMA" id="CAFVWSL"/>
<evidence type="ECO:0000256" key="2">
    <source>
        <dbReference type="ARBA" id="ARBA00022553"/>
    </source>
</evidence>
<dbReference type="STRING" id="5286.A0A0K3CPW1"/>
<dbReference type="PANTHER" id="PTHR15180:SF1">
    <property type="entry name" value="GENERAL TRANSCRIPTION FACTOR 3C POLYPEPTIDE 1"/>
    <property type="match status" value="1"/>
</dbReference>
<feature type="compositionally biased region" description="Acidic residues" evidence="6">
    <location>
        <begin position="1525"/>
        <end position="1536"/>
    </location>
</feature>
<dbReference type="InterPro" id="IPR007309">
    <property type="entry name" value="TFIIIC_Bblock-bd"/>
</dbReference>
<comment type="subcellular location">
    <subcellularLocation>
        <location evidence="1">Nucleus</location>
    </subcellularLocation>
</comment>
<sequence>MIDSLLQFLLEEVAMDGDAGTSVTSLGGFVEQFYDRASSGLDEPSTSDGTRAQRVDDAFLSFVWDALISQPGVRVGVLSQLAAPAAEEPRVEEQGNQDGAPPADGEDAEEAKTTKGKGKKKKIERKAQGPTHEVRIIEGDEREEGRATLQDRYGDSLRILAGEETAWVAITGSHARPTSLTPTIYAVLQMISRGRDQGTTAVRISKEMGIDPKSVFHYIKIPQQLGIIKKFSDIDEGCRTNRVVHVRYLSTSAAWAAHIASEPDVKEEENGEEDGEDGADAGFGGGWDGTELTPISTLYLTTNMPLIRKRVVKALKRRKDWWMPHFELHSAIGLHTANSRELRRLNSIVSVMANEGIVEKIAVTKKRSATQSSVIQALRLLKPEETQEGANGSEALASDEDAEDDEHACPVAYRPLERQILDLLMDAGSRGLTNFEVSAALGAYPVRFLDVLLQRFGRYRPPAPSADYTIHSVHETVGRVKQTRWFSLVGYLSFRRSRGFPDEDMEAQWREIAESASLGGWLTPEGEGPAEGQYGSNKERHACLAKFNLWATTAKSVTGVSKEPKKAAPKKRKSAAIEASDGVAQPADGDAEEEAEDASPPPKRQKAVIGRPRKHPLKPGQETYYMRKKREKAEDEERARQGLPPIERPKARNAKKKPKKEEAEQAAEAATGEGEAGSSGTPRAAAPVDAPPATTPAPAKKRGRQPKKKDVAAETAAGNEPAAGPSTPQVPATPATPATKPRKRARTAAAADSSTPATPAAPAAPKTKSTTRPRLEPYIDIPQSSASKKKSVVKKALDALAGIHSSSPPRGGGPASPNLDTPDKRIEQPANEQPAEALAEAPAQPAAEVAASGTPAHAPPATPAATPAPIVRIATPAAPVLPTPISKKKPATSRPSVSSRANLTLLARQQEVVDYIQAQGGVLEYTYRLNEALYAWGQKQNPPRHGYMIDRANLKQVLEAATSSGQLRKTVVTDIKSQRHDVFYLPSLASDSGVVKNYLDNIANRDPYNRFTMYEVQPDLVVMSDEDMPTEEKQEDNGNAENSFLLDPRPTDGQERVRSFFCHQQTLLGRSHGVKHGLVARARQLHKWLASLVFSHVDEKDVVVKRDEDGFVIAQSTLLNSMPLGVFLRIVPLPIQSETLDAFLAQPDNLELPMRDVPKEIADIIRPRSNKRKQALWKDLEILIDLQLLTPLVIGNVATTRPVAPTLEAPNNPKACTHWLFRARAPVYALRDPALPLVDVCPVTNIDEVLYFWNRLHSVSTDPSYDDAGHALDDPVFPATYPTRHLRKNELLRPFKWRDSYELAPSQRTFLNKLAHHDPGLIDSDADRTADLEAWAACLLAPPNVVKDYLVKIRDQEAEELVRSKRKKRKTDGARGGAGDGDEEGADGAKTPTNLAAALARKVREAADQRERDWQVIVERFRQEHGHPDLDESIVDWLHKTFQDPRRRDKLDTKQLDFELRRLLPADQKTPTDPPMRTIVPTSLQQKARLAKDPYAIKRQPNIRRRPVVKRVRAKQAPPAKEPAGEEEDEEEDEEAAGSPSPAQEPAPAEGCTTPLPFRRGDQTEFLTNPLGPRPDLPAGKRASRSRYTPEQDDLLLDAVAVLKVRALHLRAPRPSYNPLGDFFPGNKADALAKRAGTLLKRQQERDFHERLVSTWFDAYKEHKDELEDPNPNSLVDFDLASFIRCMRTHVNKRALRLMGPLPPPLVKADPLPDSLDAFSRLYHVKPALEAVHSGRQFDKVWTKHQIAMNEREEAAVLGAYAKRWTDEPVKVEPLDCKHNLAMSAIKAIMTMEEESYVPAQGVAVLSQFSTTETKAALDELTAKAIAAQLDKEHRLPGRNFAFDDRFFERLSFHLDLAHLQTASHFEQDLQHDEGGAFPLVPTEGEMMALFDLVSDDKVELEVDLSELTEKTLDFLDYRTRQANDDDIECTVNISQPAGLSGMAVLPQPSFLPSTFANDADSLEGAKVTLSSIGRSLEAQLYRDIEAAGEVGLPFESLLTRHEGRGRDAVLAAIQYLTAGPQPLAFFAGTSALVLVSNLHAAYWTFHPVLDDGNIDTSRRFLPTMWTNAMGEVDQELWQRAGAWVKGELWRFADQTYPSLLARATRLNILSAVDLQVILTAFLRASKVSRRSPSTGALLAADDLVDWELDTWSFDGAFW</sequence>
<keyword evidence="5" id="KW-0539">Nucleus</keyword>
<feature type="compositionally biased region" description="Low complexity" evidence="6">
    <location>
        <begin position="828"/>
        <end position="856"/>
    </location>
</feature>
<feature type="region of interest" description="Disordered" evidence="6">
    <location>
        <begin position="86"/>
        <end position="142"/>
    </location>
</feature>
<feature type="region of interest" description="Disordered" evidence="6">
    <location>
        <begin position="385"/>
        <end position="404"/>
    </location>
</feature>
<dbReference type="PANTHER" id="PTHR15180">
    <property type="entry name" value="GENERAL TRANSCRIPTION FACTOR 3C POLYPEPTIDE 1"/>
    <property type="match status" value="1"/>
</dbReference>
<feature type="compositionally biased region" description="Basic residues" evidence="6">
    <location>
        <begin position="114"/>
        <end position="124"/>
    </location>
</feature>
<gene>
    <name evidence="9" type="primary">FGENESH: predicted gene_13.186</name>
    <name evidence="10" type="ORF">AAT19DRAFT_10648</name>
    <name evidence="9" type="ORF">BN2166_0063560</name>
</gene>
<dbReference type="GO" id="GO:0006384">
    <property type="term" value="P:transcription initiation at RNA polymerase III promoter"/>
    <property type="evidence" value="ECO:0007669"/>
    <property type="project" value="InterPro"/>
</dbReference>
<evidence type="ECO:0000313" key="11">
    <source>
        <dbReference type="Proteomes" id="UP000199069"/>
    </source>
</evidence>
<dbReference type="InterPro" id="IPR044210">
    <property type="entry name" value="Tfc3-like"/>
</dbReference>
<dbReference type="Proteomes" id="UP000199069">
    <property type="component" value="Unassembled WGS sequence"/>
</dbReference>
<dbReference type="Pfam" id="PF04182">
    <property type="entry name" value="B-block_TFIIIC"/>
    <property type="match status" value="1"/>
</dbReference>
<feature type="domain" description="Transcription factor tau subunit sfc3/Tfc3 C-terminal" evidence="8">
    <location>
        <begin position="1584"/>
        <end position="1938"/>
    </location>
</feature>
<feature type="compositionally biased region" description="Acidic residues" evidence="6">
    <location>
        <begin position="265"/>
        <end position="279"/>
    </location>
</feature>
<feature type="domain" description="B-block binding subunit of TFIIIC" evidence="7">
    <location>
        <begin position="184"/>
        <end position="250"/>
    </location>
</feature>
<dbReference type="Pfam" id="PF20222">
    <property type="entry name" value="DUF6581"/>
    <property type="match status" value="1"/>
</dbReference>
<evidence type="ECO:0000313" key="9">
    <source>
        <dbReference type="EMBL" id="CTR10495.1"/>
    </source>
</evidence>
<feature type="compositionally biased region" description="Low complexity" evidence="6">
    <location>
        <begin position="713"/>
        <end position="739"/>
    </location>
</feature>
<feature type="region of interest" description="Disordered" evidence="6">
    <location>
        <begin position="1027"/>
        <end position="1048"/>
    </location>
</feature>
<evidence type="ECO:0000256" key="5">
    <source>
        <dbReference type="ARBA" id="ARBA00023242"/>
    </source>
</evidence>
<feature type="region of interest" description="Disordered" evidence="6">
    <location>
        <begin position="557"/>
        <end position="866"/>
    </location>
</feature>
<feature type="region of interest" description="Disordered" evidence="6">
    <location>
        <begin position="1361"/>
        <end position="1390"/>
    </location>
</feature>
<dbReference type="GO" id="GO:0005634">
    <property type="term" value="C:nucleus"/>
    <property type="evidence" value="ECO:0007669"/>
    <property type="project" value="UniProtKB-SubCell"/>
</dbReference>
<reference evidence="9 11" key="1">
    <citation type="submission" date="2015-07" db="EMBL/GenBank/DDBJ databases">
        <authorList>
            <person name="Cajimat M.N.B."/>
            <person name="Milazzo M.L."/>
            <person name="Fulhorst C.F."/>
        </authorList>
    </citation>
    <scope>NUCLEOTIDE SEQUENCE [LARGE SCALE GENOMIC DNA]</scope>
    <source>
        <strain evidence="9">Single colony</strain>
    </source>
</reference>
<name>A0A0K3CPW1_RHOTO</name>
<keyword evidence="4" id="KW-0804">Transcription</keyword>
<feature type="compositionally biased region" description="Basic residues" evidence="6">
    <location>
        <begin position="603"/>
        <end position="617"/>
    </location>
</feature>
<evidence type="ECO:0000256" key="6">
    <source>
        <dbReference type="SAM" id="MobiDB-lite"/>
    </source>
</evidence>
<dbReference type="GO" id="GO:0003677">
    <property type="term" value="F:DNA binding"/>
    <property type="evidence" value="ECO:0007669"/>
    <property type="project" value="UniProtKB-KW"/>
</dbReference>
<reference evidence="10 12" key="2">
    <citation type="journal article" date="2018" name="Elife">
        <title>Functional genomics of lipid metabolism in the oleaginous yeast Rhodosporidium toruloides.</title>
        <authorList>
            <person name="Coradetti S.T."/>
            <person name="Pinel D."/>
            <person name="Geiselman G."/>
            <person name="Ito M."/>
            <person name="Mondo S."/>
            <person name="Reilly M.C."/>
            <person name="Cheng Y.F."/>
            <person name="Bauer S."/>
            <person name="Grigoriev I."/>
            <person name="Gladden J.M."/>
            <person name="Simmons B.A."/>
            <person name="Brem R."/>
            <person name="Arkin A.P."/>
            <person name="Skerker J.M."/>
        </authorList>
    </citation>
    <scope>NUCLEOTIDE SEQUENCE [LARGE SCALE GENOMIC DNA]</scope>
    <source>
        <strain evidence="10 12">NBRC 0880</strain>
    </source>
</reference>
<accession>A0A0K3CPW1</accession>
<evidence type="ECO:0000313" key="10">
    <source>
        <dbReference type="EMBL" id="PRQ71108.1"/>
    </source>
</evidence>
<dbReference type="Proteomes" id="UP000239560">
    <property type="component" value="Unassembled WGS sequence"/>
</dbReference>
<dbReference type="EMBL" id="LCTV02000013">
    <property type="protein sequence ID" value="PRQ71108.1"/>
    <property type="molecule type" value="Genomic_DNA"/>
</dbReference>
<evidence type="ECO:0000259" key="8">
    <source>
        <dbReference type="Pfam" id="PF20222"/>
    </source>
</evidence>
<feature type="compositionally biased region" description="Low complexity" evidence="6">
    <location>
        <begin position="747"/>
        <end position="772"/>
    </location>
</feature>
<keyword evidence="3" id="KW-0238">DNA-binding</keyword>
<feature type="compositionally biased region" description="Basic and acidic residues" evidence="6">
    <location>
        <begin position="132"/>
        <end position="142"/>
    </location>
</feature>
<evidence type="ECO:0000256" key="4">
    <source>
        <dbReference type="ARBA" id="ARBA00023163"/>
    </source>
</evidence>
<evidence type="ECO:0000259" key="7">
    <source>
        <dbReference type="Pfam" id="PF04182"/>
    </source>
</evidence>
<dbReference type="GO" id="GO:0042791">
    <property type="term" value="P:5S class rRNA transcription by RNA polymerase III"/>
    <property type="evidence" value="ECO:0007669"/>
    <property type="project" value="TreeGrafter"/>
</dbReference>
<feature type="compositionally biased region" description="Basic residues" evidence="6">
    <location>
        <begin position="1501"/>
        <end position="1514"/>
    </location>
</feature>
<dbReference type="OrthoDB" id="68020at2759"/>